<dbReference type="SUPFAM" id="SSF47986">
    <property type="entry name" value="DEATH domain"/>
    <property type="match status" value="1"/>
</dbReference>
<dbReference type="InterPro" id="IPR037939">
    <property type="entry name" value="CRADD"/>
</dbReference>
<evidence type="ECO:0000259" key="3">
    <source>
        <dbReference type="PROSITE" id="PS50209"/>
    </source>
</evidence>
<dbReference type="GO" id="GO:0042981">
    <property type="term" value="P:regulation of apoptotic process"/>
    <property type="evidence" value="ECO:0007669"/>
    <property type="project" value="InterPro"/>
</dbReference>
<dbReference type="PANTHER" id="PTHR15034">
    <property type="entry name" value="DEATH DOMAIN-CONTAINING PROTEIN CRADD"/>
    <property type="match status" value="1"/>
</dbReference>
<dbReference type="SMART" id="SM00114">
    <property type="entry name" value="CARD"/>
    <property type="match status" value="1"/>
</dbReference>
<dbReference type="OrthoDB" id="5985683at2759"/>
<evidence type="ECO:0000313" key="5">
    <source>
        <dbReference type="RefSeq" id="XP_035665287.1"/>
    </source>
</evidence>
<keyword evidence="4" id="KW-1185">Reference proteome</keyword>
<dbReference type="Pfam" id="PF00619">
    <property type="entry name" value="CARD"/>
    <property type="match status" value="1"/>
</dbReference>
<sequence>MERRHKDILRRYRDDIVSDLCVVDVINPLMAKGIITDRQRDEIMQHLVKEEQTAKLLDILRRRGPSAFQVFCEVLRKDYSFLADPLEEADRSERVQSVELEAAGGIRHPGSSSSESSDDGSTSDETYSGLSLWEQLTIYMGYRPAKDATLITGLISLLTTVERALLVCLVAIDIVNWVHNERCSLEGILKSIVLPVILHPNHNFLLFPVLASWFIADKLDYLRDVTKFIKKTKDAVREGQEVGPTARELRKAMERQRRYMKSVADALLLLVFLQSLALFHAYYEHVYTGMQFRINISDEANVNGALFCVGLFDVLLKVFVYVRYYHGRNPEMLLERFDVS</sequence>
<name>A0A9J7KLQ1_BRAFL</name>
<dbReference type="GeneID" id="118408583"/>
<evidence type="ECO:0000256" key="2">
    <source>
        <dbReference type="SAM" id="Phobius"/>
    </source>
</evidence>
<dbReference type="GO" id="GO:0002020">
    <property type="term" value="F:protease binding"/>
    <property type="evidence" value="ECO:0007669"/>
    <property type="project" value="InterPro"/>
</dbReference>
<dbReference type="Proteomes" id="UP000001554">
    <property type="component" value="Unplaced"/>
</dbReference>
<evidence type="ECO:0000256" key="1">
    <source>
        <dbReference type="SAM" id="MobiDB-lite"/>
    </source>
</evidence>
<dbReference type="InterPro" id="IPR011029">
    <property type="entry name" value="DEATH-like_dom_sf"/>
</dbReference>
<keyword evidence="2" id="KW-1133">Transmembrane helix</keyword>
<evidence type="ECO:0000313" key="4">
    <source>
        <dbReference type="Proteomes" id="UP000001554"/>
    </source>
</evidence>
<dbReference type="CDD" id="cd01671">
    <property type="entry name" value="CARD"/>
    <property type="match status" value="1"/>
</dbReference>
<dbReference type="PROSITE" id="PS50209">
    <property type="entry name" value="CARD"/>
    <property type="match status" value="1"/>
</dbReference>
<accession>A0A9J7KLQ1</accession>
<dbReference type="Gene3D" id="1.10.533.10">
    <property type="entry name" value="Death Domain, Fas"/>
    <property type="match status" value="1"/>
</dbReference>
<dbReference type="AlphaFoldDB" id="A0A9J7KLQ1"/>
<feature type="transmembrane region" description="Helical" evidence="2">
    <location>
        <begin position="263"/>
        <end position="283"/>
    </location>
</feature>
<dbReference type="OMA" id="MQFRINI"/>
<keyword evidence="2" id="KW-0812">Transmembrane</keyword>
<feature type="region of interest" description="Disordered" evidence="1">
    <location>
        <begin position="105"/>
        <end position="126"/>
    </location>
</feature>
<proteinExistence type="predicted"/>
<dbReference type="GO" id="GO:0070513">
    <property type="term" value="F:death domain binding"/>
    <property type="evidence" value="ECO:0007669"/>
    <property type="project" value="InterPro"/>
</dbReference>
<dbReference type="PANTHER" id="PTHR15034:SF5">
    <property type="entry name" value="DEATH DOMAIN-CONTAINING PROTEIN CRADD"/>
    <property type="match status" value="1"/>
</dbReference>
<dbReference type="InterPro" id="IPR001315">
    <property type="entry name" value="CARD"/>
</dbReference>
<feature type="domain" description="CARD" evidence="3">
    <location>
        <begin position="1"/>
        <end position="90"/>
    </location>
</feature>
<feature type="transmembrane region" description="Helical" evidence="2">
    <location>
        <begin position="303"/>
        <end position="322"/>
    </location>
</feature>
<keyword evidence="2" id="KW-0472">Membrane</keyword>
<dbReference type="RefSeq" id="XP_035665287.1">
    <property type="nucleotide sequence ID" value="XM_035809394.1"/>
</dbReference>
<reference evidence="5" key="1">
    <citation type="submission" date="2025-08" db="UniProtKB">
        <authorList>
            <consortium name="RefSeq"/>
        </authorList>
    </citation>
    <scope>IDENTIFICATION</scope>
    <source>
        <strain evidence="5">S238N-H82</strain>
        <tissue evidence="5">Testes</tissue>
    </source>
</reference>
<gene>
    <name evidence="5" type="primary">LOC118408583</name>
</gene>
<dbReference type="KEGG" id="bfo:118408583"/>
<organism evidence="4 5">
    <name type="scientific">Branchiostoma floridae</name>
    <name type="common">Florida lancelet</name>
    <name type="synonym">Amphioxus</name>
    <dbReference type="NCBI Taxonomy" id="7739"/>
    <lineage>
        <taxon>Eukaryota</taxon>
        <taxon>Metazoa</taxon>
        <taxon>Chordata</taxon>
        <taxon>Cephalochordata</taxon>
        <taxon>Leptocardii</taxon>
        <taxon>Amphioxiformes</taxon>
        <taxon>Branchiostomatidae</taxon>
        <taxon>Branchiostoma</taxon>
    </lineage>
</organism>
<protein>
    <submittedName>
        <fullName evidence="5">Uncharacterized protein LOC118408583 isoform X1</fullName>
    </submittedName>
</protein>